<evidence type="ECO:0000256" key="3">
    <source>
        <dbReference type="ARBA" id="ARBA00022777"/>
    </source>
</evidence>
<dbReference type="Gene3D" id="3.40.1190.20">
    <property type="match status" value="1"/>
</dbReference>
<comment type="caution">
    <text evidence="5">The sequence shown here is derived from an EMBL/GenBank/DDBJ whole genome shotgun (WGS) entry which is preliminary data.</text>
</comment>
<dbReference type="AlphaFoldDB" id="A0A8J6TEP6"/>
<evidence type="ECO:0000256" key="2">
    <source>
        <dbReference type="ARBA" id="ARBA00022679"/>
    </source>
</evidence>
<dbReference type="EMBL" id="JACNJN010000110">
    <property type="protein sequence ID" value="MBC8335441.1"/>
    <property type="molecule type" value="Genomic_DNA"/>
</dbReference>
<dbReference type="InterPro" id="IPR050306">
    <property type="entry name" value="PfkB_Carbo_kinase"/>
</dbReference>
<dbReference type="InterPro" id="IPR029056">
    <property type="entry name" value="Ribokinase-like"/>
</dbReference>
<feature type="domain" description="Carbohydrate kinase PfkB" evidence="4">
    <location>
        <begin position="178"/>
        <end position="267"/>
    </location>
</feature>
<organism evidence="5 6">
    <name type="scientific">Candidatus Desulfolinea nitratireducens</name>
    <dbReference type="NCBI Taxonomy" id="2841698"/>
    <lineage>
        <taxon>Bacteria</taxon>
        <taxon>Bacillati</taxon>
        <taxon>Chloroflexota</taxon>
        <taxon>Anaerolineae</taxon>
        <taxon>Anaerolineales</taxon>
        <taxon>Anaerolineales incertae sedis</taxon>
        <taxon>Candidatus Desulfolinea</taxon>
    </lineage>
</organism>
<proteinExistence type="inferred from homology"/>
<comment type="similarity">
    <text evidence="1">Belongs to the carbohydrate kinase PfkB family.</text>
</comment>
<dbReference type="SUPFAM" id="SSF53613">
    <property type="entry name" value="Ribokinase-like"/>
    <property type="match status" value="1"/>
</dbReference>
<protein>
    <submittedName>
        <fullName evidence="5">Ribokinase</fullName>
    </submittedName>
</protein>
<dbReference type="PANTHER" id="PTHR43085:SF57">
    <property type="entry name" value="CARBOHYDRATE KINASE PFKB DOMAIN-CONTAINING PROTEIN"/>
    <property type="match status" value="1"/>
</dbReference>
<name>A0A8J6TEP6_9CHLR</name>
<keyword evidence="3" id="KW-0418">Kinase</keyword>
<evidence type="ECO:0000259" key="4">
    <source>
        <dbReference type="Pfam" id="PF00294"/>
    </source>
</evidence>
<evidence type="ECO:0000313" key="6">
    <source>
        <dbReference type="Proteomes" id="UP000614469"/>
    </source>
</evidence>
<dbReference type="Pfam" id="PF00294">
    <property type="entry name" value="PfkB"/>
    <property type="match status" value="1"/>
</dbReference>
<dbReference type="GO" id="GO:0016301">
    <property type="term" value="F:kinase activity"/>
    <property type="evidence" value="ECO:0007669"/>
    <property type="project" value="UniProtKB-KW"/>
</dbReference>
<dbReference type="PANTHER" id="PTHR43085">
    <property type="entry name" value="HEXOKINASE FAMILY MEMBER"/>
    <property type="match status" value="1"/>
</dbReference>
<sequence length="283" mass="31138">MLNLSTFEKIDYLVIGHISLDLTPAGEQLGGTAAYAALTARALGLRVGVVTSFNPDHISLEAFKDILVYVIPSKETTSFEIDDAPSYRQLMLKGRAAQIQYEQVPEVWQRTSIIHLGPIDQEIDSQLPAGFAPALLGLTPQGWLRSWGPDGHVEPKKWAQMEASLNQASAAVLSIEDIGDDEEIIEEISLASRILALTEGSAGARIYWNHDLRRFPAPSMDVVDPTGAGDIFAAAFFIRLHSTRDPWEAARFATRLATYSVSRRGLAGIPTEEEIQQCQMEVY</sequence>
<evidence type="ECO:0000256" key="1">
    <source>
        <dbReference type="ARBA" id="ARBA00010688"/>
    </source>
</evidence>
<dbReference type="Proteomes" id="UP000614469">
    <property type="component" value="Unassembled WGS sequence"/>
</dbReference>
<gene>
    <name evidence="5" type="ORF">H8E29_09265</name>
</gene>
<keyword evidence="2" id="KW-0808">Transferase</keyword>
<accession>A0A8J6TEP6</accession>
<evidence type="ECO:0000313" key="5">
    <source>
        <dbReference type="EMBL" id="MBC8335441.1"/>
    </source>
</evidence>
<dbReference type="InterPro" id="IPR011611">
    <property type="entry name" value="PfkB_dom"/>
</dbReference>
<reference evidence="5 6" key="1">
    <citation type="submission" date="2020-08" db="EMBL/GenBank/DDBJ databases">
        <title>Bridging the membrane lipid divide: bacteria of the FCB group superphylum have the potential to synthesize archaeal ether lipids.</title>
        <authorList>
            <person name="Villanueva L."/>
            <person name="Von Meijenfeldt F.A.B."/>
            <person name="Westbye A.B."/>
            <person name="Yadav S."/>
            <person name="Hopmans E.C."/>
            <person name="Dutilh B.E."/>
            <person name="Sinninghe Damste J.S."/>
        </authorList>
    </citation>
    <scope>NUCLEOTIDE SEQUENCE [LARGE SCALE GENOMIC DNA]</scope>
    <source>
        <strain evidence="5">NIOZ-UU36</strain>
    </source>
</reference>